<keyword evidence="10" id="KW-0732">Signal</keyword>
<evidence type="ECO:0000259" key="11">
    <source>
        <dbReference type="Pfam" id="PF00593"/>
    </source>
</evidence>
<evidence type="ECO:0000256" key="7">
    <source>
        <dbReference type="ARBA" id="ARBA00023237"/>
    </source>
</evidence>
<dbReference type="PROSITE" id="PS52016">
    <property type="entry name" value="TONB_DEPENDENT_REC_3"/>
    <property type="match status" value="1"/>
</dbReference>
<proteinExistence type="inferred from homology"/>
<feature type="signal peptide" evidence="10">
    <location>
        <begin position="1"/>
        <end position="29"/>
    </location>
</feature>
<dbReference type="AlphaFoldDB" id="A0A0U2JIG6"/>
<dbReference type="InterPro" id="IPR000531">
    <property type="entry name" value="Beta-barrel_TonB"/>
</dbReference>
<evidence type="ECO:0000256" key="10">
    <source>
        <dbReference type="SAM" id="SignalP"/>
    </source>
</evidence>
<evidence type="ECO:0000256" key="9">
    <source>
        <dbReference type="RuleBase" id="RU003357"/>
    </source>
</evidence>
<dbReference type="Proteomes" id="UP000068447">
    <property type="component" value="Chromosome"/>
</dbReference>
<comment type="similarity">
    <text evidence="8 9">Belongs to the TonB-dependent receptor family.</text>
</comment>
<sequence>MTNGTKIALAVQMGLFGSALLMPLSSAQAQDQTQTEEVEKISVTGSRIQRVNMVSASPVTEISAADIAITGLTRVEDILNDMPALFAAQTGMAANGATGTATLNLRNLGSTRTLVLVNGRRLPAGSPIAGGIAPDVNQIPASLIERIEVLTGGASATYGSDAVAGVVNFILKDDFEGFTFDYQHSFYQHQNDNDAIQEKVEALNFELPTSHVRDGHSNDFSFMLGANTADGAGNVTLYGTFRDIKALRQSERDFSACALFYDANNEFICGGSGTTPAGQFTDFDQYAYEVSGDEFVPFTNLYNYGPLNYYQRPDKRKTFGAIGNYEINEHADVYAELSFMDDRSVAQIAPSGAFFVTNTLFCGNPLMSDQQFETICASQGLTREDTLQGVYIGRRSVEGAPRRNDLRHTSHRGVLGVRGIIDDNWSYDVFANYSNVSMVQTYQNDLSTTRIIRALNVVADSEGNPVCQSVLDGSDPNCVPWNVFREGGVTQAQLNYLVLPLYSRGDTTTTQVSGYVTGDLTEAGVMFPGTSTGVGVVAGLEYRRESLVFAPDQGFTSGDGAGQGGPTGAVSGGFNVKEFFGELDIPLLEARSFAEELTLELAYRYSDYSTDKTTNTYKVALDWGINEDIRFRSSFQRAVRAGNVRDLFRPQTLGLFNMNDDPCGANGTMSLEDCVRTGLDPSQYKAAGLTSPAGQYNTITGGNPNLDPEESDTISFGFALSPSALPGFNMNIDYFDIEVDKAITNIPQTTIIQKCGATGDPTFCNLVNRGPNGNLWVGQASVTATDINIGFLATSGVDIEATYDFSLDDMGTLNLSLVGTWLEKLDNEPVPGDPVIECAGYWDRTSCLQPSPEWRHNLRATWTTPWDANLTATWRYLGEAQEYTGVNTPAGPTTFSSQNYLDLAATWQAHEHVSLRLGINNVLDKEPPLLPNAPTGSGNGNTFPGFYDALGRYVFAGVTLTY</sequence>
<keyword evidence="7 8" id="KW-0998">Cell outer membrane</keyword>
<evidence type="ECO:0000313" key="14">
    <source>
        <dbReference type="Proteomes" id="UP000068447"/>
    </source>
</evidence>
<comment type="subcellular location">
    <subcellularLocation>
        <location evidence="1 8">Cell outer membrane</location>
        <topology evidence="1 8">Multi-pass membrane protein</topology>
    </subcellularLocation>
</comment>
<feature type="domain" description="TonB-dependent receptor-like beta-barrel" evidence="11">
    <location>
        <begin position="395"/>
        <end position="922"/>
    </location>
</feature>
<dbReference type="InterPro" id="IPR036942">
    <property type="entry name" value="Beta-barrel_TonB_sf"/>
</dbReference>
<dbReference type="PANTHER" id="PTHR47234:SF2">
    <property type="entry name" value="TONB-DEPENDENT RECEPTOR"/>
    <property type="match status" value="1"/>
</dbReference>
<organism evidence="13 14">
    <name type="scientific">Lacimicrobium alkaliphilum</name>
    <dbReference type="NCBI Taxonomy" id="1526571"/>
    <lineage>
        <taxon>Bacteria</taxon>
        <taxon>Pseudomonadati</taxon>
        <taxon>Pseudomonadota</taxon>
        <taxon>Gammaproteobacteria</taxon>
        <taxon>Alteromonadales</taxon>
        <taxon>Alteromonadaceae</taxon>
        <taxon>Lacimicrobium</taxon>
    </lineage>
</organism>
<feature type="chain" id="PRO_5006830944" evidence="10">
    <location>
        <begin position="30"/>
        <end position="962"/>
    </location>
</feature>
<keyword evidence="14" id="KW-1185">Reference proteome</keyword>
<feature type="domain" description="TonB-dependent receptor plug" evidence="12">
    <location>
        <begin position="55"/>
        <end position="166"/>
    </location>
</feature>
<name>A0A0U2JIG6_9ALTE</name>
<evidence type="ECO:0000256" key="5">
    <source>
        <dbReference type="ARBA" id="ARBA00023077"/>
    </source>
</evidence>
<evidence type="ECO:0000313" key="13">
    <source>
        <dbReference type="EMBL" id="ALS97542.1"/>
    </source>
</evidence>
<dbReference type="Pfam" id="PF00593">
    <property type="entry name" value="TonB_dep_Rec_b-barrel"/>
    <property type="match status" value="1"/>
</dbReference>
<evidence type="ECO:0000256" key="6">
    <source>
        <dbReference type="ARBA" id="ARBA00023136"/>
    </source>
</evidence>
<keyword evidence="2 8" id="KW-0813">Transport</keyword>
<gene>
    <name evidence="13" type="ORF">AT746_04160</name>
</gene>
<keyword evidence="3 8" id="KW-1134">Transmembrane beta strand</keyword>
<dbReference type="GO" id="GO:0009279">
    <property type="term" value="C:cell outer membrane"/>
    <property type="evidence" value="ECO:0007669"/>
    <property type="project" value="UniProtKB-SubCell"/>
</dbReference>
<keyword evidence="6 8" id="KW-0472">Membrane</keyword>
<dbReference type="InterPro" id="IPR039426">
    <property type="entry name" value="TonB-dep_rcpt-like"/>
</dbReference>
<evidence type="ECO:0000256" key="4">
    <source>
        <dbReference type="ARBA" id="ARBA00022692"/>
    </source>
</evidence>
<protein>
    <submittedName>
        <fullName evidence="13">TonB-dependent receptor</fullName>
    </submittedName>
</protein>
<dbReference type="InterPro" id="IPR012910">
    <property type="entry name" value="Plug_dom"/>
</dbReference>
<dbReference type="Gene3D" id="2.40.170.20">
    <property type="entry name" value="TonB-dependent receptor, beta-barrel domain"/>
    <property type="match status" value="1"/>
</dbReference>
<evidence type="ECO:0000256" key="2">
    <source>
        <dbReference type="ARBA" id="ARBA00022448"/>
    </source>
</evidence>
<dbReference type="Gene3D" id="2.170.130.10">
    <property type="entry name" value="TonB-dependent receptor, plug domain"/>
    <property type="match status" value="1"/>
</dbReference>
<reference evidence="13 14" key="1">
    <citation type="submission" date="2015-12" db="EMBL/GenBank/DDBJ databases">
        <title>Complete genome of Lacimicrobium alkaliphilum KCTC 32984.</title>
        <authorList>
            <person name="Kim S.-G."/>
            <person name="Lee Y.-J."/>
        </authorList>
    </citation>
    <scope>NUCLEOTIDE SEQUENCE [LARGE SCALE GENOMIC DNA]</scope>
    <source>
        <strain evidence="13 14">YelD216</strain>
    </source>
</reference>
<evidence type="ECO:0000256" key="3">
    <source>
        <dbReference type="ARBA" id="ARBA00022452"/>
    </source>
</evidence>
<evidence type="ECO:0000256" key="1">
    <source>
        <dbReference type="ARBA" id="ARBA00004571"/>
    </source>
</evidence>
<dbReference type="PANTHER" id="PTHR47234">
    <property type="match status" value="1"/>
</dbReference>
<dbReference type="RefSeq" id="WP_062476837.1">
    <property type="nucleotide sequence ID" value="NZ_CP013650.1"/>
</dbReference>
<keyword evidence="4 8" id="KW-0812">Transmembrane</keyword>
<keyword evidence="5 9" id="KW-0798">TonB box</keyword>
<dbReference type="STRING" id="1526571.AT746_04160"/>
<dbReference type="EMBL" id="CP013650">
    <property type="protein sequence ID" value="ALS97542.1"/>
    <property type="molecule type" value="Genomic_DNA"/>
</dbReference>
<dbReference type="KEGG" id="lal:AT746_04160"/>
<dbReference type="Pfam" id="PF07715">
    <property type="entry name" value="Plug"/>
    <property type="match status" value="1"/>
</dbReference>
<evidence type="ECO:0000256" key="8">
    <source>
        <dbReference type="PROSITE-ProRule" id="PRU01360"/>
    </source>
</evidence>
<dbReference type="OrthoDB" id="176248at2"/>
<evidence type="ECO:0000259" key="12">
    <source>
        <dbReference type="Pfam" id="PF07715"/>
    </source>
</evidence>
<dbReference type="SUPFAM" id="SSF56935">
    <property type="entry name" value="Porins"/>
    <property type="match status" value="1"/>
</dbReference>
<dbReference type="InterPro" id="IPR037066">
    <property type="entry name" value="Plug_dom_sf"/>
</dbReference>
<keyword evidence="13" id="KW-0675">Receptor</keyword>
<accession>A0A0U2JIG6</accession>